<evidence type="ECO:0000313" key="3">
    <source>
        <dbReference type="Proteomes" id="UP000185944"/>
    </source>
</evidence>
<dbReference type="RefSeq" id="XP_067543597.1">
    <property type="nucleotide sequence ID" value="XM_067688409.1"/>
</dbReference>
<evidence type="ECO:0000313" key="2">
    <source>
        <dbReference type="EMBL" id="OAG28852.1"/>
    </source>
</evidence>
<proteinExistence type="predicted"/>
<name>A0A177ECG5_9MICR</name>
<sequence>MHRDFLYNGECVFIDSVYDSVKLTKEDGEVEYTMPHQMYSVSATDKTLKMEEISFVKDNACSEKYCLSAVVNGVEEVSVCLKTLRVRAPFAIEEKVSGNYALVFLAPDKGLPSEAAYQSDVALNGIKMAFKNGRYQLKLSQMEDLGPVPLVTVCFGQIQYSLPSTLSLPLTFKYIVEMQRIGRQRFIRLTLLKSEALTKYKISLLNPLFQTRTKKSIRKGSVAPKPELSRANPNPRPKFGTGSEPRLELNLQPTTQTRTQPATQTQSPRVRHLSVVSSKTKIKIKEPEGVTEVFLEVRRRKKRSTYCFAANVNGYVVSFRFKH</sequence>
<accession>A0A177ECG5</accession>
<evidence type="ECO:0000256" key="1">
    <source>
        <dbReference type="SAM" id="MobiDB-lite"/>
    </source>
</evidence>
<dbReference type="OrthoDB" id="2187167at2759"/>
<dbReference type="VEuPathDB" id="MicrosporidiaDB:NEDG_00991"/>
<dbReference type="EMBL" id="LTDL01000042">
    <property type="protein sequence ID" value="OAG28852.1"/>
    <property type="molecule type" value="Genomic_DNA"/>
</dbReference>
<dbReference type="GeneID" id="93647341"/>
<organism evidence="2 3">
    <name type="scientific">Nematocida displodere</name>
    <dbReference type="NCBI Taxonomy" id="1805483"/>
    <lineage>
        <taxon>Eukaryota</taxon>
        <taxon>Fungi</taxon>
        <taxon>Fungi incertae sedis</taxon>
        <taxon>Microsporidia</taxon>
        <taxon>Nematocida</taxon>
    </lineage>
</organism>
<keyword evidence="3" id="KW-1185">Reference proteome</keyword>
<dbReference type="Proteomes" id="UP000185944">
    <property type="component" value="Unassembled WGS sequence"/>
</dbReference>
<feature type="region of interest" description="Disordered" evidence="1">
    <location>
        <begin position="216"/>
        <end position="270"/>
    </location>
</feature>
<reference evidence="2 3" key="1">
    <citation type="submission" date="2016-02" db="EMBL/GenBank/DDBJ databases">
        <title>Discovery of a natural microsporidian pathogen with a broad tissue tropism in Caenorhabditis elegans.</title>
        <authorList>
            <person name="Luallen R.J."/>
            <person name="Reinke A.W."/>
            <person name="Tong L."/>
            <person name="Botts M.R."/>
            <person name="Felix M.-A."/>
            <person name="Troemel E.R."/>
        </authorList>
    </citation>
    <scope>NUCLEOTIDE SEQUENCE [LARGE SCALE GENOMIC DNA]</scope>
    <source>
        <strain evidence="2 3">JUm2807</strain>
    </source>
</reference>
<dbReference type="AlphaFoldDB" id="A0A177ECG5"/>
<feature type="compositionally biased region" description="Low complexity" evidence="1">
    <location>
        <begin position="252"/>
        <end position="266"/>
    </location>
</feature>
<gene>
    <name evidence="2" type="ORF">NEDG_00991</name>
</gene>
<comment type="caution">
    <text evidence="2">The sequence shown here is derived from an EMBL/GenBank/DDBJ whole genome shotgun (WGS) entry which is preliminary data.</text>
</comment>
<protein>
    <submittedName>
        <fullName evidence="2">Uncharacterized protein</fullName>
    </submittedName>
</protein>